<reference evidence="2" key="1">
    <citation type="submission" date="2019-02" db="EMBL/GenBank/DDBJ databases">
        <authorList>
            <person name="Gruber-Vodicka R. H."/>
            <person name="Seah K. B. B."/>
        </authorList>
    </citation>
    <scope>NUCLEOTIDE SEQUENCE</scope>
    <source>
        <strain evidence="2">BECK_BZ106</strain>
    </source>
</reference>
<name>A0A450TFX0_9GAMM</name>
<proteinExistence type="predicted"/>
<dbReference type="InterPro" id="IPR021139">
    <property type="entry name" value="NYN"/>
</dbReference>
<feature type="domain" description="NYN" evidence="1">
    <location>
        <begin position="7"/>
        <end position="143"/>
    </location>
</feature>
<dbReference type="PANTHER" id="PTHR35458:SF2">
    <property type="entry name" value="SLR0755 PROTEIN"/>
    <property type="match status" value="1"/>
</dbReference>
<gene>
    <name evidence="2" type="ORF">BECKFW1821B_GA0114236_11128</name>
</gene>
<dbReference type="InterPro" id="IPR047140">
    <property type="entry name" value="LabA"/>
</dbReference>
<dbReference type="Gene3D" id="3.40.50.1010">
    <property type="entry name" value="5'-nuclease"/>
    <property type="match status" value="1"/>
</dbReference>
<dbReference type="GO" id="GO:0004540">
    <property type="term" value="F:RNA nuclease activity"/>
    <property type="evidence" value="ECO:0007669"/>
    <property type="project" value="InterPro"/>
</dbReference>
<organism evidence="2">
    <name type="scientific">Candidatus Kentrum sp. FW</name>
    <dbReference type="NCBI Taxonomy" id="2126338"/>
    <lineage>
        <taxon>Bacteria</taxon>
        <taxon>Pseudomonadati</taxon>
        <taxon>Pseudomonadota</taxon>
        <taxon>Gammaproteobacteria</taxon>
        <taxon>Candidatus Kentrum</taxon>
    </lineage>
</organism>
<sequence length="318" mass="36396">MKNNYAFIDGQNLHMGTSTEGWRIDFGRFRKYLSDKYDVTRAFFFLGYIPKNKKLYRTIEVAGFEIIFKEVTLQGSKIKGNVDVELTLEAAVRIDDYDQAVLVTADGDFACLVRYLYGQKKLKMVLSPSRRDCSSLLKKSAQRKICALWDFRDKIRTIPALEYIDSRNIVARINLPNMHHEPDQRVEICLRAQEGLAQLEPDPNKRIKYIDFILQYANLSESEQARYEAHLQQSSYKEEIMGPVQQAIENSLRQGVQQGVQQGREEGIQQGWEKGIQQGAHEKAVEMARTLVSKGVATDVISDASGLSEEEIRKLLVH</sequence>
<dbReference type="EMBL" id="CAADFD010000112">
    <property type="protein sequence ID" value="VFJ66099.1"/>
    <property type="molecule type" value="Genomic_DNA"/>
</dbReference>
<dbReference type="AlphaFoldDB" id="A0A450TFX0"/>
<evidence type="ECO:0000259" key="1">
    <source>
        <dbReference type="Pfam" id="PF01936"/>
    </source>
</evidence>
<dbReference type="CDD" id="cd10911">
    <property type="entry name" value="PIN_LabA"/>
    <property type="match status" value="1"/>
</dbReference>
<protein>
    <recommendedName>
        <fullName evidence="1">NYN domain-containing protein</fullName>
    </recommendedName>
</protein>
<evidence type="ECO:0000313" key="2">
    <source>
        <dbReference type="EMBL" id="VFJ66099.1"/>
    </source>
</evidence>
<dbReference type="Pfam" id="PF01936">
    <property type="entry name" value="NYN"/>
    <property type="match status" value="1"/>
</dbReference>
<accession>A0A450TFX0</accession>
<dbReference type="PANTHER" id="PTHR35458">
    <property type="entry name" value="SLR0755 PROTEIN"/>
    <property type="match status" value="1"/>
</dbReference>